<keyword evidence="7 22" id="KW-0963">Cytoplasm</keyword>
<evidence type="ECO:0000313" key="24">
    <source>
        <dbReference type="EMBL" id="KAG2464474.1"/>
    </source>
</evidence>
<evidence type="ECO:0000256" key="5">
    <source>
        <dbReference type="ARBA" id="ARBA00006759"/>
    </source>
</evidence>
<dbReference type="Gene3D" id="3.40.50.1000">
    <property type="entry name" value="HAD superfamily/HAD-like"/>
    <property type="match status" value="1"/>
</dbReference>
<dbReference type="PANTHER" id="PTHR10466:SF1">
    <property type="entry name" value="PHOSPHOMANNOMUTASE 1"/>
    <property type="match status" value="1"/>
</dbReference>
<gene>
    <name evidence="24" type="primary">Pmm1</name>
    <name evidence="24" type="ORF">GTO96_0002502</name>
</gene>
<feature type="domain" description="Metallo-beta-lactamase" evidence="23">
    <location>
        <begin position="156"/>
        <end position="316"/>
    </location>
</feature>
<evidence type="ECO:0000256" key="16">
    <source>
        <dbReference type="ARBA" id="ARBA00023235"/>
    </source>
</evidence>
<evidence type="ECO:0000256" key="10">
    <source>
        <dbReference type="ARBA" id="ARBA00022946"/>
    </source>
</evidence>
<evidence type="ECO:0000313" key="25">
    <source>
        <dbReference type="Proteomes" id="UP000886611"/>
    </source>
</evidence>
<dbReference type="Gene3D" id="3.60.15.10">
    <property type="entry name" value="Ribonuclease Z/Hydroxyacylglutathione hydrolase-like"/>
    <property type="match status" value="1"/>
</dbReference>
<dbReference type="PANTHER" id="PTHR10466">
    <property type="entry name" value="PHOSPHOMANNOMUTASE"/>
    <property type="match status" value="1"/>
</dbReference>
<evidence type="ECO:0000256" key="20">
    <source>
        <dbReference type="PIRSR" id="PIRSR605002-2"/>
    </source>
</evidence>
<dbReference type="GO" id="GO:0006013">
    <property type="term" value="P:mannose metabolic process"/>
    <property type="evidence" value="ECO:0007669"/>
    <property type="project" value="TreeGrafter"/>
</dbReference>
<keyword evidence="14" id="KW-0408">Iron</keyword>
<evidence type="ECO:0000256" key="6">
    <source>
        <dbReference type="ARBA" id="ARBA00009736"/>
    </source>
</evidence>
<evidence type="ECO:0000256" key="13">
    <source>
        <dbReference type="ARBA" id="ARBA00023002"/>
    </source>
</evidence>
<evidence type="ECO:0000256" key="11">
    <source>
        <dbReference type="ARBA" id="ARBA00022964"/>
    </source>
</evidence>
<sequence length="566" mass="62554">MAAEGWRETVAHGQLQLAACAPFQRNGGSCTSGCNSNNNNNNNNGGGGSMCNGVSSGEGSSVSTRGGKWVRLNVGGTVFLTTRQTLCKEQTSFLYRLCQQQDLQSDTMVNVGSSYSYGTEDQAEFLCVVSKELQSAAGGAGCELSQKTKLFEKESSTYTYLLADKKTKEAVIIDPVLETVERDSRLVQQLELKLLYAVNTHVHADHVTGSSRLKDIFPGCKSVLSEASGGKADHYVDDGEELRFGNFALEVRKTPGHTNGCMTLVLSNAVAFTGDALLIRGCGRTDFQQGSAETLYYSVHNKIFTLPDDCLLYPGHDYTGLTGEHPLCRSDISANEQKIDPKLDTFFQTLRQKVKIGVVGGSDYSKIAEQLGDGDEVIQKFDYVFAENGTVQYKDGKLISKQAIQNHLGEELLQDLINFCLRYMALLKLPKKRGTFIEFRNGMLNISPIGRSCTMEERIEFSEIDKKEKIREKFVAALQQEFAGKGLRFTRGGLISFDVFPEGWDKRYCLDILQEEGVKVIHFFGNETYPGGNDFEIFSDPRTIGHTVLSPEDTARLCQELFFSES</sequence>
<feature type="non-terminal residue" evidence="24">
    <location>
        <position position="566"/>
    </location>
</feature>
<dbReference type="GO" id="GO:0004615">
    <property type="term" value="F:phosphomannomutase activity"/>
    <property type="evidence" value="ECO:0007669"/>
    <property type="project" value="UniProtKB-EC"/>
</dbReference>
<evidence type="ECO:0000256" key="8">
    <source>
        <dbReference type="ARBA" id="ARBA00022723"/>
    </source>
</evidence>
<comment type="function">
    <text evidence="22">Involved in the synthesis of the GDP-mannose and dolichol-phosphate-mannose required for a number of critical mannosyl transfer reactions.</text>
</comment>
<evidence type="ECO:0000256" key="4">
    <source>
        <dbReference type="ARBA" id="ARBA00004699"/>
    </source>
</evidence>
<feature type="non-terminal residue" evidence="24">
    <location>
        <position position="1"/>
    </location>
</feature>
<comment type="similarity">
    <text evidence="6 22">Belongs to the eukaryotic PMM family.</text>
</comment>
<keyword evidence="13" id="KW-0560">Oxidoreductase</keyword>
<evidence type="ECO:0000256" key="17">
    <source>
        <dbReference type="ARBA" id="ARBA00050990"/>
    </source>
</evidence>
<feature type="binding site" evidence="21">
    <location>
        <position position="538"/>
    </location>
    <ligand>
        <name>Mg(2+)</name>
        <dbReference type="ChEBI" id="CHEBI:18420"/>
        <label>1</label>
    </ligand>
</feature>
<dbReference type="GO" id="GO:0006487">
    <property type="term" value="P:protein N-linked glycosylation"/>
    <property type="evidence" value="ECO:0007669"/>
    <property type="project" value="TreeGrafter"/>
</dbReference>
<comment type="subcellular location">
    <subcellularLocation>
        <location evidence="3 22">Cytoplasm</location>
    </subcellularLocation>
    <subcellularLocation>
        <location evidence="2">Mitochondrion</location>
    </subcellularLocation>
</comment>
<dbReference type="NCBIfam" id="TIGR01484">
    <property type="entry name" value="HAD-SF-IIB"/>
    <property type="match status" value="1"/>
</dbReference>
<dbReference type="SUPFAM" id="SSF56784">
    <property type="entry name" value="HAD-like"/>
    <property type="match status" value="1"/>
</dbReference>
<keyword evidence="15" id="KW-0496">Mitochondrion</keyword>
<dbReference type="EC" id="5.4.2.8" evidence="22"/>
<evidence type="ECO:0000256" key="15">
    <source>
        <dbReference type="ARBA" id="ARBA00023128"/>
    </source>
</evidence>
<keyword evidence="25" id="KW-1185">Reference proteome</keyword>
<dbReference type="SUPFAM" id="SSF56281">
    <property type="entry name" value="Metallo-hydrolase/oxidoreductase"/>
    <property type="match status" value="1"/>
</dbReference>
<dbReference type="Pfam" id="PF03332">
    <property type="entry name" value="PMM"/>
    <property type="match status" value="1"/>
</dbReference>
<evidence type="ECO:0000256" key="21">
    <source>
        <dbReference type="PIRSR" id="PIRSR605002-3"/>
    </source>
</evidence>
<dbReference type="CDD" id="cd02585">
    <property type="entry name" value="HAD_PMM"/>
    <property type="match status" value="1"/>
</dbReference>
<feature type="binding site" evidence="20">
    <location>
        <position position="496"/>
    </location>
    <ligand>
        <name>alpha-D-mannose 1-phosphate</name>
        <dbReference type="ChEBI" id="CHEBI:58409"/>
    </ligand>
</feature>
<dbReference type="Pfam" id="PF02214">
    <property type="entry name" value="BTB_2"/>
    <property type="match status" value="1"/>
</dbReference>
<dbReference type="FunFam" id="3.60.15.10:FF:000013">
    <property type="entry name" value="Persulfide dioxygenase ETHE1, mitochondrial"/>
    <property type="match status" value="1"/>
</dbReference>
<dbReference type="GO" id="GO:0050313">
    <property type="term" value="F:sulfur dioxygenase activity"/>
    <property type="evidence" value="ECO:0007669"/>
    <property type="project" value="UniProtKB-EC"/>
</dbReference>
<dbReference type="GO" id="GO:0006749">
    <property type="term" value="P:glutathione metabolic process"/>
    <property type="evidence" value="ECO:0007669"/>
    <property type="project" value="InterPro"/>
</dbReference>
<dbReference type="GO" id="GO:0009298">
    <property type="term" value="P:GDP-mannose biosynthetic process"/>
    <property type="evidence" value="ECO:0007669"/>
    <property type="project" value="InterPro"/>
</dbReference>
<dbReference type="EMBL" id="JAATIS010003638">
    <property type="protein sequence ID" value="KAG2464474.1"/>
    <property type="molecule type" value="Genomic_DNA"/>
</dbReference>
<feature type="binding site" evidence="20">
    <location>
        <position position="440"/>
    </location>
    <ligand>
        <name>alpha-D-mannose 1-phosphate</name>
        <dbReference type="ChEBI" id="CHEBI:58409"/>
    </ligand>
</feature>
<name>A0A8X8BRN8_POLSE</name>
<evidence type="ECO:0000256" key="1">
    <source>
        <dbReference type="ARBA" id="ARBA00001954"/>
    </source>
</evidence>
<evidence type="ECO:0000256" key="7">
    <source>
        <dbReference type="ARBA" id="ARBA00022490"/>
    </source>
</evidence>
<keyword evidence="11" id="KW-0223">Dioxygenase</keyword>
<keyword evidence="8 21" id="KW-0479">Metal-binding</keyword>
<comment type="catalytic activity">
    <reaction evidence="17">
        <text>S-sulfanylglutathione + O2 + H2O = sulfite + glutathione + 2 H(+)</text>
        <dbReference type="Rhea" id="RHEA:12981"/>
        <dbReference type="ChEBI" id="CHEBI:15377"/>
        <dbReference type="ChEBI" id="CHEBI:15378"/>
        <dbReference type="ChEBI" id="CHEBI:15379"/>
        <dbReference type="ChEBI" id="CHEBI:17359"/>
        <dbReference type="ChEBI" id="CHEBI:57925"/>
        <dbReference type="ChEBI" id="CHEBI:58905"/>
        <dbReference type="EC" id="1.13.11.18"/>
    </reaction>
</comment>
<keyword evidence="10" id="KW-0809">Transit peptide</keyword>
<dbReference type="InterPro" id="IPR005002">
    <property type="entry name" value="PMM"/>
</dbReference>
<comment type="subunit">
    <text evidence="18">Homodimer. Monomer. Interacts with TST. May interact with RELA.</text>
</comment>
<dbReference type="InterPro" id="IPR023214">
    <property type="entry name" value="HAD_sf"/>
</dbReference>
<dbReference type="GO" id="GO:0051260">
    <property type="term" value="P:protein homooligomerization"/>
    <property type="evidence" value="ECO:0007669"/>
    <property type="project" value="InterPro"/>
</dbReference>
<comment type="similarity">
    <text evidence="5">Belongs to the metallo-beta-lactamase superfamily. Glyoxalase II family.</text>
</comment>
<keyword evidence="9 21" id="KW-0460">Magnesium</keyword>
<dbReference type="SUPFAM" id="SSF54695">
    <property type="entry name" value="POZ domain"/>
    <property type="match status" value="1"/>
</dbReference>
<dbReference type="Gene3D" id="3.30.710.10">
    <property type="entry name" value="Potassium Channel Kv1.1, Chain A"/>
    <property type="match status" value="1"/>
</dbReference>
<evidence type="ECO:0000256" key="2">
    <source>
        <dbReference type="ARBA" id="ARBA00004173"/>
    </source>
</evidence>
<keyword evidence="12" id="KW-0007">Acetylation</keyword>
<dbReference type="InterPro" id="IPR036412">
    <property type="entry name" value="HAD-like_sf"/>
</dbReference>
<dbReference type="Gene3D" id="3.30.1240.20">
    <property type="match status" value="1"/>
</dbReference>
<evidence type="ECO:0000256" key="18">
    <source>
        <dbReference type="ARBA" id="ARBA00065219"/>
    </source>
</evidence>
<dbReference type="SMART" id="SM00849">
    <property type="entry name" value="Lactamase_B"/>
    <property type="match status" value="1"/>
</dbReference>
<dbReference type="InterPro" id="IPR003131">
    <property type="entry name" value="T1-type_BTB"/>
</dbReference>
<comment type="catalytic activity">
    <reaction evidence="22">
        <text>alpha-D-mannose 1-phosphate = D-mannose 6-phosphate</text>
        <dbReference type="Rhea" id="RHEA:11140"/>
        <dbReference type="ChEBI" id="CHEBI:58409"/>
        <dbReference type="ChEBI" id="CHEBI:58735"/>
        <dbReference type="EC" id="5.4.2.8"/>
    </reaction>
</comment>
<dbReference type="Pfam" id="PF00753">
    <property type="entry name" value="Lactamase_B"/>
    <property type="match status" value="1"/>
</dbReference>
<feature type="binding site" evidence="21">
    <location>
        <position position="543"/>
    </location>
    <ligand>
        <name>Mg(2+)</name>
        <dbReference type="ChEBI" id="CHEBI:18420"/>
        <label>1</label>
    </ligand>
</feature>
<comment type="cofactor">
    <cofactor evidence="1">
        <name>Fe(2+)</name>
        <dbReference type="ChEBI" id="CHEBI:29033"/>
    </cofactor>
</comment>
<dbReference type="InterPro" id="IPR006379">
    <property type="entry name" value="HAD-SF_hydro_IIB"/>
</dbReference>
<dbReference type="InterPro" id="IPR001279">
    <property type="entry name" value="Metallo-B-lactamas"/>
</dbReference>
<reference evidence="24 25" key="1">
    <citation type="journal article" date="2021" name="Cell">
        <title>Tracing the genetic footprints of vertebrate landing in non-teleost ray-finned fishes.</title>
        <authorList>
            <person name="Bi X."/>
            <person name="Wang K."/>
            <person name="Yang L."/>
            <person name="Pan H."/>
            <person name="Jiang H."/>
            <person name="Wei Q."/>
            <person name="Fang M."/>
            <person name="Yu H."/>
            <person name="Zhu C."/>
            <person name="Cai Y."/>
            <person name="He Y."/>
            <person name="Gan X."/>
            <person name="Zeng H."/>
            <person name="Yu D."/>
            <person name="Zhu Y."/>
            <person name="Jiang H."/>
            <person name="Qiu Q."/>
            <person name="Yang H."/>
            <person name="Zhang Y.E."/>
            <person name="Wang W."/>
            <person name="Zhu M."/>
            <person name="He S."/>
            <person name="Zhang G."/>
        </authorList>
    </citation>
    <scope>NUCLEOTIDE SEQUENCE [LARGE SCALE GENOMIC DNA]</scope>
    <source>
        <strain evidence="24">Bchr_013</strain>
    </source>
</reference>
<dbReference type="InterPro" id="IPR036866">
    <property type="entry name" value="RibonucZ/Hydroxyglut_hydro"/>
</dbReference>
<feature type="binding site" evidence="20">
    <location>
        <position position="498"/>
    </location>
    <ligand>
        <name>alpha-D-mannose 1-phosphate</name>
        <dbReference type="ChEBI" id="CHEBI:58409"/>
    </ligand>
</feature>
<evidence type="ECO:0000256" key="14">
    <source>
        <dbReference type="ARBA" id="ARBA00023004"/>
    </source>
</evidence>
<dbReference type="AlphaFoldDB" id="A0A8X8BRN8"/>
<comment type="caution">
    <text evidence="24">The sequence shown here is derived from an EMBL/GenBank/DDBJ whole genome shotgun (WGS) entry which is preliminary data.</text>
</comment>
<proteinExistence type="inferred from homology"/>
<dbReference type="FunFam" id="3.30.1240.20:FF:000001">
    <property type="entry name" value="Phosphomannomutase"/>
    <property type="match status" value="1"/>
</dbReference>
<dbReference type="GO" id="GO:0005829">
    <property type="term" value="C:cytosol"/>
    <property type="evidence" value="ECO:0007669"/>
    <property type="project" value="TreeGrafter"/>
</dbReference>
<feature type="binding site" evidence="20">
    <location>
        <position position="451"/>
    </location>
    <ligand>
        <name>alpha-D-mannose 1-phosphate</name>
        <dbReference type="ChEBI" id="CHEBI:58409"/>
    </ligand>
</feature>
<accession>A0A8X8BRN8</accession>
<evidence type="ECO:0000256" key="22">
    <source>
        <dbReference type="RuleBase" id="RU361118"/>
    </source>
</evidence>
<comment type="pathway">
    <text evidence="4 22">Nucleotide-sugar biosynthesis; GDP-alpha-D-mannose biosynthesis; alpha-D-mannose 1-phosphate from D-fructose 6-phosphate: step 2/2.</text>
</comment>
<evidence type="ECO:0000256" key="12">
    <source>
        <dbReference type="ARBA" id="ARBA00022990"/>
    </source>
</evidence>
<dbReference type="InterPro" id="IPR011333">
    <property type="entry name" value="SKP1/BTB/POZ_sf"/>
</dbReference>
<comment type="subunit">
    <text evidence="19">homodimer.</text>
</comment>
<evidence type="ECO:0000256" key="9">
    <source>
        <dbReference type="ARBA" id="ARBA00022842"/>
    </source>
</evidence>
<feature type="binding site" evidence="21">
    <location>
        <position position="526"/>
    </location>
    <ligand>
        <name>Mg(2+)</name>
        <dbReference type="ChEBI" id="CHEBI:18420"/>
        <label>1</label>
    </ligand>
</feature>
<evidence type="ECO:0000256" key="3">
    <source>
        <dbReference type="ARBA" id="ARBA00004496"/>
    </source>
</evidence>
<protein>
    <recommendedName>
        <fullName evidence="22">Phosphomannomutase</fullName>
        <ecNumber evidence="22">5.4.2.8</ecNumber>
    </recommendedName>
</protein>
<dbReference type="GO" id="GO:0046872">
    <property type="term" value="F:metal ion binding"/>
    <property type="evidence" value="ECO:0007669"/>
    <property type="project" value="UniProtKB-KW"/>
</dbReference>
<dbReference type="Proteomes" id="UP000886611">
    <property type="component" value="Unassembled WGS sequence"/>
</dbReference>
<dbReference type="InterPro" id="IPR044528">
    <property type="entry name" value="POD-like_MBL-fold"/>
</dbReference>
<evidence type="ECO:0000256" key="19">
    <source>
        <dbReference type="ARBA" id="ARBA00066100"/>
    </source>
</evidence>
<keyword evidence="16 22" id="KW-0413">Isomerase</keyword>
<organism evidence="24 25">
    <name type="scientific">Polypterus senegalus</name>
    <name type="common">Senegal bichir</name>
    <dbReference type="NCBI Taxonomy" id="55291"/>
    <lineage>
        <taxon>Eukaryota</taxon>
        <taxon>Metazoa</taxon>
        <taxon>Chordata</taxon>
        <taxon>Craniata</taxon>
        <taxon>Vertebrata</taxon>
        <taxon>Euteleostomi</taxon>
        <taxon>Actinopterygii</taxon>
        <taxon>Polypteriformes</taxon>
        <taxon>Polypteridae</taxon>
        <taxon>Polypterus</taxon>
    </lineage>
</organism>
<evidence type="ECO:0000259" key="23">
    <source>
        <dbReference type="SMART" id="SM00849"/>
    </source>
</evidence>
<dbReference type="InterPro" id="IPR043169">
    <property type="entry name" value="PMM_cap"/>
</dbReference>
<dbReference type="GO" id="GO:0005739">
    <property type="term" value="C:mitochondrion"/>
    <property type="evidence" value="ECO:0007669"/>
    <property type="project" value="UniProtKB-SubCell"/>
</dbReference>
<feature type="binding site" evidence="21">
    <location>
        <position position="540"/>
    </location>
    <ligand>
        <name>Mg(2+)</name>
        <dbReference type="ChEBI" id="CHEBI:18420"/>
        <label>1</label>
    </ligand>
</feature>
<feature type="binding site" evidence="20">
    <location>
        <position position="458"/>
    </location>
    <ligand>
        <name>alpha-D-mannose 1-phosphate</name>
        <dbReference type="ChEBI" id="CHEBI:58409"/>
    </ligand>
</feature>
<comment type="cofactor">
    <cofactor evidence="21">
        <name>Mg(2+)</name>
        <dbReference type="ChEBI" id="CHEBI:18420"/>
    </cofactor>
</comment>
<dbReference type="CDD" id="cd07724">
    <property type="entry name" value="POD-like_MBL-fold"/>
    <property type="match status" value="1"/>
</dbReference>